<dbReference type="Gene3D" id="3.30.40.10">
    <property type="entry name" value="Zinc/RING finger domain, C3HC4 (zinc finger)"/>
    <property type="match status" value="1"/>
</dbReference>
<dbReference type="PANTHER" id="PTHR46077">
    <property type="entry name" value="E3 UBIQUITIN-PROTEIN LIGASE TOPORS"/>
    <property type="match status" value="1"/>
</dbReference>
<evidence type="ECO:0000256" key="2">
    <source>
        <dbReference type="ARBA" id="ARBA00012483"/>
    </source>
</evidence>
<feature type="region of interest" description="Disordered" evidence="7">
    <location>
        <begin position="82"/>
        <end position="147"/>
    </location>
</feature>
<dbReference type="GO" id="GO:0000209">
    <property type="term" value="P:protein polyubiquitination"/>
    <property type="evidence" value="ECO:0007669"/>
    <property type="project" value="TreeGrafter"/>
</dbReference>
<dbReference type="EC" id="2.3.2.27" evidence="2"/>
<comment type="catalytic activity">
    <reaction evidence="1">
        <text>S-ubiquitinyl-[E2 ubiquitin-conjugating enzyme]-L-cysteine + [acceptor protein]-L-lysine = [E2 ubiquitin-conjugating enzyme]-L-cysteine + N(6)-ubiquitinyl-[acceptor protein]-L-lysine.</text>
        <dbReference type="EC" id="2.3.2.27"/>
    </reaction>
</comment>
<keyword evidence="6" id="KW-0863">Zinc-finger</keyword>
<dbReference type="PANTHER" id="PTHR46077:SF1">
    <property type="entry name" value="TOP1 BINDING ARGININE_SERINE RICH PROTEIN, E3 UBIQUITIN LIGASE"/>
    <property type="match status" value="1"/>
</dbReference>
<evidence type="ECO:0000256" key="3">
    <source>
        <dbReference type="ARBA" id="ARBA00022679"/>
    </source>
</evidence>
<dbReference type="AlphaFoldDB" id="A0A9W9TQS0"/>
<proteinExistence type="predicted"/>
<reference evidence="9" key="2">
    <citation type="journal article" date="2023" name="IMA Fungus">
        <title>Comparative genomic study of the Penicillium genus elucidates a diverse pangenome and 15 lateral gene transfer events.</title>
        <authorList>
            <person name="Petersen C."/>
            <person name="Sorensen T."/>
            <person name="Nielsen M.R."/>
            <person name="Sondergaard T.E."/>
            <person name="Sorensen J.L."/>
            <person name="Fitzpatrick D.A."/>
            <person name="Frisvad J.C."/>
            <person name="Nielsen K.L."/>
        </authorList>
    </citation>
    <scope>NUCLEOTIDE SEQUENCE</scope>
    <source>
        <strain evidence="9">IBT 23319</strain>
    </source>
</reference>
<keyword evidence="4" id="KW-0805">Transcription regulation</keyword>
<dbReference type="GO" id="GO:0008270">
    <property type="term" value="F:zinc ion binding"/>
    <property type="evidence" value="ECO:0007669"/>
    <property type="project" value="UniProtKB-KW"/>
</dbReference>
<dbReference type="GeneID" id="81383457"/>
<gene>
    <name evidence="9" type="ORF">N7469_005370</name>
</gene>
<dbReference type="OrthoDB" id="21204at2759"/>
<feature type="domain" description="RING-type" evidence="8">
    <location>
        <begin position="32"/>
        <end position="72"/>
    </location>
</feature>
<feature type="region of interest" description="Disordered" evidence="7">
    <location>
        <begin position="301"/>
        <end position="381"/>
    </location>
</feature>
<name>A0A9W9TQS0_PENCI</name>
<dbReference type="PROSITE" id="PS50089">
    <property type="entry name" value="ZF_RING_2"/>
    <property type="match status" value="1"/>
</dbReference>
<evidence type="ECO:0000256" key="1">
    <source>
        <dbReference type="ARBA" id="ARBA00000900"/>
    </source>
</evidence>
<dbReference type="EMBL" id="JAPQKT010000004">
    <property type="protein sequence ID" value="KAJ5233604.1"/>
    <property type="molecule type" value="Genomic_DNA"/>
</dbReference>
<evidence type="ECO:0000256" key="4">
    <source>
        <dbReference type="ARBA" id="ARBA00023015"/>
    </source>
</evidence>
<feature type="compositionally biased region" description="Basic residues" evidence="7">
    <location>
        <begin position="127"/>
        <end position="138"/>
    </location>
</feature>
<keyword evidence="5" id="KW-0804">Transcription</keyword>
<dbReference type="Proteomes" id="UP001147733">
    <property type="component" value="Unassembled WGS sequence"/>
</dbReference>
<comment type="caution">
    <text evidence="9">The sequence shown here is derived from an EMBL/GenBank/DDBJ whole genome shotgun (WGS) entry which is preliminary data.</text>
</comment>
<evidence type="ECO:0000313" key="9">
    <source>
        <dbReference type="EMBL" id="KAJ5233604.1"/>
    </source>
</evidence>
<organism evidence="9 10">
    <name type="scientific">Penicillium citrinum</name>
    <dbReference type="NCBI Taxonomy" id="5077"/>
    <lineage>
        <taxon>Eukaryota</taxon>
        <taxon>Fungi</taxon>
        <taxon>Dikarya</taxon>
        <taxon>Ascomycota</taxon>
        <taxon>Pezizomycotina</taxon>
        <taxon>Eurotiomycetes</taxon>
        <taxon>Eurotiomycetidae</taxon>
        <taxon>Eurotiales</taxon>
        <taxon>Aspergillaceae</taxon>
        <taxon>Penicillium</taxon>
    </lineage>
</organism>
<reference evidence="9" key="1">
    <citation type="submission" date="2022-11" db="EMBL/GenBank/DDBJ databases">
        <authorList>
            <person name="Petersen C."/>
        </authorList>
    </citation>
    <scope>NUCLEOTIDE SEQUENCE</scope>
    <source>
        <strain evidence="9">IBT 23319</strain>
    </source>
</reference>
<dbReference type="InterPro" id="IPR001841">
    <property type="entry name" value="Znf_RING"/>
</dbReference>
<evidence type="ECO:0000256" key="5">
    <source>
        <dbReference type="ARBA" id="ARBA00023163"/>
    </source>
</evidence>
<keyword evidence="6" id="KW-0479">Metal-binding</keyword>
<protein>
    <recommendedName>
        <fullName evidence="2">RING-type E3 ubiquitin transferase</fullName>
        <ecNumber evidence="2">2.3.2.27</ecNumber>
    </recommendedName>
</protein>
<dbReference type="GO" id="GO:0006513">
    <property type="term" value="P:protein monoubiquitination"/>
    <property type="evidence" value="ECO:0007669"/>
    <property type="project" value="TreeGrafter"/>
</dbReference>
<keyword evidence="6" id="KW-0862">Zinc</keyword>
<keyword evidence="10" id="KW-1185">Reference proteome</keyword>
<evidence type="ECO:0000259" key="8">
    <source>
        <dbReference type="PROSITE" id="PS50089"/>
    </source>
</evidence>
<dbReference type="RefSeq" id="XP_056501104.1">
    <property type="nucleotide sequence ID" value="XM_056644290.1"/>
</dbReference>
<dbReference type="GO" id="GO:0061630">
    <property type="term" value="F:ubiquitin protein ligase activity"/>
    <property type="evidence" value="ECO:0007669"/>
    <property type="project" value="UniProtKB-EC"/>
</dbReference>
<dbReference type="InterPro" id="IPR013083">
    <property type="entry name" value="Znf_RING/FYVE/PHD"/>
</dbReference>
<keyword evidence="3" id="KW-0808">Transferase</keyword>
<dbReference type="SUPFAM" id="SSF57850">
    <property type="entry name" value="RING/U-box"/>
    <property type="match status" value="1"/>
</dbReference>
<accession>A0A9W9TQS0</accession>
<sequence>MADEGDVRHEVLQKTLIEVADEAETGEASDPCVICLDSITEPSIAVPCNHSNFDYLCLLSWLEQSPSCPLCKAGVTSVKYDLNAPRGPNTYPVPTRQQFGAKPEASTWSSTQRRALAGGLDIGDARSRRRGPRPRPHQRPPLSEDPIAARRNVYRNQLYSLRVGSNRLSQYTEVTPDHFNRDETLLSRARKWIRRELQVFSFLAPASEGEPQAQGQVPRAGRQRLEERRANNAEFLLEYVIAILRTIDIKGSSGQAEELLRDFIGRENARLFLHELLAWLRSPYTSLEDWDRHVQYPRPAQNFRDAESQEIDSSYQRRRRPRSPPRIRRRSASPPTGQDRSLFDRISRPNGSETSTSSQMDVRTRPRGHRPRLRNRELLDR</sequence>
<evidence type="ECO:0000256" key="7">
    <source>
        <dbReference type="SAM" id="MobiDB-lite"/>
    </source>
</evidence>
<feature type="compositionally biased region" description="Polar residues" evidence="7">
    <location>
        <begin position="349"/>
        <end position="361"/>
    </location>
</feature>
<evidence type="ECO:0000256" key="6">
    <source>
        <dbReference type="PROSITE-ProRule" id="PRU00175"/>
    </source>
</evidence>
<feature type="compositionally biased region" description="Basic residues" evidence="7">
    <location>
        <begin position="316"/>
        <end position="331"/>
    </location>
</feature>
<evidence type="ECO:0000313" key="10">
    <source>
        <dbReference type="Proteomes" id="UP001147733"/>
    </source>
</evidence>
<dbReference type="SMART" id="SM00184">
    <property type="entry name" value="RING"/>
    <property type="match status" value="1"/>
</dbReference>
<dbReference type="Pfam" id="PF13639">
    <property type="entry name" value="zf-RING_2"/>
    <property type="match status" value="1"/>
</dbReference>